<dbReference type="PANTHER" id="PTHR45947">
    <property type="entry name" value="SULFOQUINOVOSYL TRANSFERASE SQD2"/>
    <property type="match status" value="1"/>
</dbReference>
<name>A0A9X3Z6E2_9PROT</name>
<sequence>MLHLLPTLDIGAAARGTAELATALSRGGGQPIVLSEGGRLVPDILRAGARHVTAPAAADGAFARGRLALQIRRLIRREDIALLHARSPGTAWAARYAARAGGQPVVVSLHEHFTPASRRERWYAAAVAQADHVIAVSTYIADHAINDLGVPPERVTVIPSGLNLTRFNPGGVVADRVIKLAQRWLLPDGVPLILMAGSLRADKGHRLLIEALAHLGERPFAALMIGDDQNDDKATQRYIKDMEDLALSRGLGGKVRFAGFCADMPAAYMLADVVVNPSLLPEAFDLTAAEAQAMGRPVIAGNHGATSEIILPDQTGWLIKPNSAHALATAIEQAISMDVPAREALALMARERVSRQFSIDRMCAKTLALYRSLLDRRAG</sequence>
<dbReference type="AlphaFoldDB" id="A0A9X3Z6E2"/>
<dbReference type="GO" id="GO:0016758">
    <property type="term" value="F:hexosyltransferase activity"/>
    <property type="evidence" value="ECO:0007669"/>
    <property type="project" value="TreeGrafter"/>
</dbReference>
<dbReference type="PANTHER" id="PTHR45947:SF3">
    <property type="entry name" value="SULFOQUINOVOSYL TRANSFERASE SQD2"/>
    <property type="match status" value="1"/>
</dbReference>
<dbReference type="RefSeq" id="WP_274942677.1">
    <property type="nucleotide sequence ID" value="NZ_JANWOI010000001.1"/>
</dbReference>
<protein>
    <submittedName>
        <fullName evidence="3">Glycosyltransferase family 4 protein</fullName>
    </submittedName>
</protein>
<dbReference type="Pfam" id="PF13439">
    <property type="entry name" value="Glyco_transf_4"/>
    <property type="match status" value="1"/>
</dbReference>
<organism evidence="3 4">
    <name type="scientific">Govanella unica</name>
    <dbReference type="NCBI Taxonomy" id="2975056"/>
    <lineage>
        <taxon>Bacteria</taxon>
        <taxon>Pseudomonadati</taxon>
        <taxon>Pseudomonadota</taxon>
        <taxon>Alphaproteobacteria</taxon>
        <taxon>Emcibacterales</taxon>
        <taxon>Govanellaceae</taxon>
        <taxon>Govanella</taxon>
    </lineage>
</organism>
<evidence type="ECO:0000259" key="2">
    <source>
        <dbReference type="Pfam" id="PF13439"/>
    </source>
</evidence>
<reference evidence="3" key="1">
    <citation type="submission" date="2022-08" db="EMBL/GenBank/DDBJ databases">
        <authorList>
            <person name="Vandamme P."/>
            <person name="Hettiarachchi A."/>
            <person name="Peeters C."/>
            <person name="Cnockaert M."/>
            <person name="Carlier A."/>
        </authorList>
    </citation>
    <scope>NUCLEOTIDE SEQUENCE</scope>
    <source>
        <strain evidence="3">LMG 31809</strain>
    </source>
</reference>
<dbReference type="Gene3D" id="3.40.50.2000">
    <property type="entry name" value="Glycogen Phosphorylase B"/>
    <property type="match status" value="2"/>
</dbReference>
<proteinExistence type="predicted"/>
<dbReference type="InterPro" id="IPR028098">
    <property type="entry name" value="Glyco_trans_4-like_N"/>
</dbReference>
<gene>
    <name evidence="3" type="ORF">NYP16_03265</name>
</gene>
<dbReference type="Proteomes" id="UP001141619">
    <property type="component" value="Unassembled WGS sequence"/>
</dbReference>
<comment type="caution">
    <text evidence="3">The sequence shown here is derived from an EMBL/GenBank/DDBJ whole genome shotgun (WGS) entry which is preliminary data.</text>
</comment>
<dbReference type="InterPro" id="IPR050194">
    <property type="entry name" value="Glycosyltransferase_grp1"/>
</dbReference>
<keyword evidence="4" id="KW-1185">Reference proteome</keyword>
<evidence type="ECO:0000313" key="4">
    <source>
        <dbReference type="Proteomes" id="UP001141619"/>
    </source>
</evidence>
<dbReference type="Pfam" id="PF00534">
    <property type="entry name" value="Glycos_transf_1"/>
    <property type="match status" value="1"/>
</dbReference>
<dbReference type="SUPFAM" id="SSF53756">
    <property type="entry name" value="UDP-Glycosyltransferase/glycogen phosphorylase"/>
    <property type="match status" value="1"/>
</dbReference>
<dbReference type="InterPro" id="IPR001296">
    <property type="entry name" value="Glyco_trans_1"/>
</dbReference>
<dbReference type="EMBL" id="JANWOI010000001">
    <property type="protein sequence ID" value="MDA5192977.1"/>
    <property type="molecule type" value="Genomic_DNA"/>
</dbReference>
<evidence type="ECO:0000313" key="3">
    <source>
        <dbReference type="EMBL" id="MDA5192977.1"/>
    </source>
</evidence>
<reference evidence="3" key="2">
    <citation type="journal article" date="2023" name="Syst. Appl. Microbiol.">
        <title>Govania unica gen. nov., sp. nov., a rare biosphere bacterium that represents a novel family in the class Alphaproteobacteria.</title>
        <authorList>
            <person name="Vandamme P."/>
            <person name="Peeters C."/>
            <person name="Hettiarachchi A."/>
            <person name="Cnockaert M."/>
            <person name="Carlier A."/>
        </authorList>
    </citation>
    <scope>NUCLEOTIDE SEQUENCE</scope>
    <source>
        <strain evidence="3">LMG 31809</strain>
    </source>
</reference>
<evidence type="ECO:0000259" key="1">
    <source>
        <dbReference type="Pfam" id="PF00534"/>
    </source>
</evidence>
<feature type="domain" description="Glycosyl transferase family 1" evidence="1">
    <location>
        <begin position="182"/>
        <end position="350"/>
    </location>
</feature>
<dbReference type="CDD" id="cd03819">
    <property type="entry name" value="GT4_WavL-like"/>
    <property type="match status" value="1"/>
</dbReference>
<feature type="domain" description="Glycosyltransferase subfamily 4-like N-terminal" evidence="2">
    <location>
        <begin position="14"/>
        <end position="166"/>
    </location>
</feature>
<accession>A0A9X3Z6E2</accession>